<reference evidence="1 2" key="1">
    <citation type="submission" date="2015-01" db="EMBL/GenBank/DDBJ databases">
        <title>Evolution of Trichinella species and genotypes.</title>
        <authorList>
            <person name="Korhonen P.K."/>
            <person name="Edoardo P."/>
            <person name="Giuseppe L.R."/>
            <person name="Gasser R.B."/>
        </authorList>
    </citation>
    <scope>NUCLEOTIDE SEQUENCE [LARGE SCALE GENOMIC DNA]</scope>
    <source>
        <strain evidence="1">ISS2496</strain>
    </source>
</reference>
<gene>
    <name evidence="1" type="ORF">T12_4492</name>
</gene>
<dbReference type="OrthoDB" id="5921740at2759"/>
<comment type="caution">
    <text evidence="1">The sequence shown here is derived from an EMBL/GenBank/DDBJ whole genome shotgun (WGS) entry which is preliminary data.</text>
</comment>
<name>A0A0V0ZVL5_9BILA</name>
<dbReference type="AlphaFoldDB" id="A0A0V0ZVL5"/>
<evidence type="ECO:0000313" key="2">
    <source>
        <dbReference type="Proteomes" id="UP000054783"/>
    </source>
</evidence>
<dbReference type="EMBL" id="JYDQ01000084">
    <property type="protein sequence ID" value="KRY16115.1"/>
    <property type="molecule type" value="Genomic_DNA"/>
</dbReference>
<proteinExistence type="predicted"/>
<protein>
    <submittedName>
        <fullName evidence="1">Uncharacterized protein</fullName>
    </submittedName>
</protein>
<sequence>MIYDKYHQRAPALLHNKKKAQMTVRVRRPIAIAHRLVRNMTGCSIWPACCQHPALDPSRYVAALSLNDRFYLYPQRVYYLLMSVIA</sequence>
<dbReference type="Proteomes" id="UP000054783">
    <property type="component" value="Unassembled WGS sequence"/>
</dbReference>
<organism evidence="1 2">
    <name type="scientific">Trichinella patagoniensis</name>
    <dbReference type="NCBI Taxonomy" id="990121"/>
    <lineage>
        <taxon>Eukaryota</taxon>
        <taxon>Metazoa</taxon>
        <taxon>Ecdysozoa</taxon>
        <taxon>Nematoda</taxon>
        <taxon>Enoplea</taxon>
        <taxon>Dorylaimia</taxon>
        <taxon>Trichinellida</taxon>
        <taxon>Trichinellidae</taxon>
        <taxon>Trichinella</taxon>
    </lineage>
</organism>
<accession>A0A0V0ZVL5</accession>
<keyword evidence="2" id="KW-1185">Reference proteome</keyword>
<evidence type="ECO:0000313" key="1">
    <source>
        <dbReference type="EMBL" id="KRY16115.1"/>
    </source>
</evidence>